<dbReference type="InterPro" id="IPR050268">
    <property type="entry name" value="NADH-dep_flavin_reductase"/>
</dbReference>
<comment type="similarity">
    <text evidence="1">Belongs to the non-flavoprotein flavin reductase family.</text>
</comment>
<dbReference type="InterPro" id="IPR002563">
    <property type="entry name" value="Flavin_Rdtase-like_dom"/>
</dbReference>
<dbReference type="SMART" id="SM00903">
    <property type="entry name" value="Flavin_Reduct"/>
    <property type="match status" value="1"/>
</dbReference>
<reference evidence="5" key="2">
    <citation type="submission" date="2023-01" db="EMBL/GenBank/DDBJ databases">
        <authorList>
            <person name="Sun Q."/>
            <person name="Evtushenko L."/>
        </authorList>
    </citation>
    <scope>NUCLEOTIDE SEQUENCE</scope>
    <source>
        <strain evidence="5">VKM Ac-2007</strain>
    </source>
</reference>
<name>A0A9W6MBZ5_9ACTN</name>
<dbReference type="RefSeq" id="WP_271217138.1">
    <property type="nucleotide sequence ID" value="NZ_BAAAVD010000003.1"/>
</dbReference>
<gene>
    <name evidence="5" type="ORF">GCM10017600_20410</name>
</gene>
<dbReference type="SUPFAM" id="SSF50475">
    <property type="entry name" value="FMN-binding split barrel"/>
    <property type="match status" value="1"/>
</dbReference>
<dbReference type="Gene3D" id="2.30.110.10">
    <property type="entry name" value="Electron Transport, Fmn-binding Protein, Chain A"/>
    <property type="match status" value="1"/>
</dbReference>
<accession>A0A9W6MBZ5</accession>
<dbReference type="EMBL" id="BSEV01000003">
    <property type="protein sequence ID" value="GLK08636.1"/>
    <property type="molecule type" value="Genomic_DNA"/>
</dbReference>
<keyword evidence="5" id="KW-0503">Monooxygenase</keyword>
<dbReference type="PANTHER" id="PTHR30466:SF11">
    <property type="entry name" value="FLAVIN-DEPENDENT MONOOXYGENASE, REDUCTASE SUBUNIT HSAB"/>
    <property type="match status" value="1"/>
</dbReference>
<dbReference type="AlphaFoldDB" id="A0A9W6MBZ5"/>
<reference evidence="5" key="1">
    <citation type="journal article" date="2014" name="Int. J. Syst. Evol. Microbiol.">
        <title>Complete genome sequence of Corynebacterium casei LMG S-19264T (=DSM 44701T), isolated from a smear-ripened cheese.</title>
        <authorList>
            <consortium name="US DOE Joint Genome Institute (JGI-PGF)"/>
            <person name="Walter F."/>
            <person name="Albersmeier A."/>
            <person name="Kalinowski J."/>
            <person name="Ruckert C."/>
        </authorList>
    </citation>
    <scope>NUCLEOTIDE SEQUENCE</scope>
    <source>
        <strain evidence="5">VKM Ac-2007</strain>
    </source>
</reference>
<proteinExistence type="inferred from homology"/>
<evidence type="ECO:0000256" key="1">
    <source>
        <dbReference type="ARBA" id="ARBA00008898"/>
    </source>
</evidence>
<keyword evidence="6" id="KW-1185">Reference proteome</keyword>
<dbReference type="InterPro" id="IPR012349">
    <property type="entry name" value="Split_barrel_FMN-bd"/>
</dbReference>
<evidence type="ECO:0000256" key="2">
    <source>
        <dbReference type="ARBA" id="ARBA00023002"/>
    </source>
</evidence>
<evidence type="ECO:0000256" key="3">
    <source>
        <dbReference type="SAM" id="MobiDB-lite"/>
    </source>
</evidence>
<dbReference type="GO" id="GO:0004497">
    <property type="term" value="F:monooxygenase activity"/>
    <property type="evidence" value="ECO:0007669"/>
    <property type="project" value="UniProtKB-KW"/>
</dbReference>
<dbReference type="GO" id="GO:0042602">
    <property type="term" value="F:riboflavin reductase (NADPH) activity"/>
    <property type="evidence" value="ECO:0007669"/>
    <property type="project" value="TreeGrafter"/>
</dbReference>
<dbReference type="GO" id="GO:0010181">
    <property type="term" value="F:FMN binding"/>
    <property type="evidence" value="ECO:0007669"/>
    <property type="project" value="InterPro"/>
</dbReference>
<keyword evidence="2" id="KW-0560">Oxidoreductase</keyword>
<dbReference type="Proteomes" id="UP001143474">
    <property type="component" value="Unassembled WGS sequence"/>
</dbReference>
<comment type="caution">
    <text evidence="5">The sequence shown here is derived from an EMBL/GenBank/DDBJ whole genome shotgun (WGS) entry which is preliminary data.</text>
</comment>
<dbReference type="Pfam" id="PF01613">
    <property type="entry name" value="Flavin_Reduct"/>
    <property type="match status" value="1"/>
</dbReference>
<feature type="region of interest" description="Disordered" evidence="3">
    <location>
        <begin position="172"/>
        <end position="192"/>
    </location>
</feature>
<organism evidence="5 6">
    <name type="scientific">Streptosporangium carneum</name>
    <dbReference type="NCBI Taxonomy" id="47481"/>
    <lineage>
        <taxon>Bacteria</taxon>
        <taxon>Bacillati</taxon>
        <taxon>Actinomycetota</taxon>
        <taxon>Actinomycetes</taxon>
        <taxon>Streptosporangiales</taxon>
        <taxon>Streptosporangiaceae</taxon>
        <taxon>Streptosporangium</taxon>
    </lineage>
</organism>
<feature type="domain" description="Flavin reductase like" evidence="4">
    <location>
        <begin position="26"/>
        <end position="169"/>
    </location>
</feature>
<evidence type="ECO:0000313" key="5">
    <source>
        <dbReference type="EMBL" id="GLK08636.1"/>
    </source>
</evidence>
<dbReference type="PANTHER" id="PTHR30466">
    <property type="entry name" value="FLAVIN REDUCTASE"/>
    <property type="match status" value="1"/>
</dbReference>
<evidence type="ECO:0000313" key="6">
    <source>
        <dbReference type="Proteomes" id="UP001143474"/>
    </source>
</evidence>
<sequence>MSAEPALATDPVDVAPPTPQELRRAMSSFASGVTVITGTDGEEAVGFACQAFASVSLEPPLVLFCADHNGRTWPRIRETGRFCVNVLSEEQVDICGRFGSSKGRKYDGLEWDSSRWGTPALRDVLLRIHCEVYDVHVAGDHDVVIGRVLELETVTEQRPMIFFRGRFGIDQDEPPAPSHNGPPLWGWGDHWG</sequence>
<protein>
    <submittedName>
        <fullName evidence="5">Monooxygenase</fullName>
    </submittedName>
</protein>
<evidence type="ECO:0000259" key="4">
    <source>
        <dbReference type="SMART" id="SM00903"/>
    </source>
</evidence>